<feature type="transmembrane region" description="Helical" evidence="1">
    <location>
        <begin position="116"/>
        <end position="140"/>
    </location>
</feature>
<feature type="transmembrane region" description="Helical" evidence="1">
    <location>
        <begin position="48"/>
        <end position="67"/>
    </location>
</feature>
<keyword evidence="1" id="KW-1133">Transmembrane helix</keyword>
<sequence length="281" mass="32040">MEKYSVNAAFRKEGQPLRVCLLVISPILLLLSFVCLLPSWNITLLERWGGFCLSLLIALLAGAYGLYSEWIQRKLANRRECLLDGDIESSLVRFQPVGDMEALPLPFRLLRKQNRIFIVFFGVLWLLMAFLIFMMFLLIVSAQSRVSPLSIVGFGYALFLSIINFWTQWRAYPQWLELTEEGVRARYNGKETFMRWNEAKVFACYSTGTVAIWYELSNEETLVRWTASIPSIIKTVTTPEIKCSNDELLRKIASVVVAKTGLSLLDLAPTRSRRGGKHAAV</sequence>
<feature type="transmembrane region" description="Helical" evidence="1">
    <location>
        <begin position="146"/>
        <end position="166"/>
    </location>
</feature>
<organism evidence="2">
    <name type="scientific">Thermosporothrix sp. COM3</name>
    <dbReference type="NCBI Taxonomy" id="2490863"/>
    <lineage>
        <taxon>Bacteria</taxon>
        <taxon>Bacillati</taxon>
        <taxon>Chloroflexota</taxon>
        <taxon>Ktedonobacteria</taxon>
        <taxon>Ktedonobacterales</taxon>
        <taxon>Thermosporotrichaceae</taxon>
        <taxon>Thermosporothrix</taxon>
    </lineage>
</organism>
<evidence type="ECO:0000256" key="1">
    <source>
        <dbReference type="SAM" id="Phobius"/>
    </source>
</evidence>
<keyword evidence="1" id="KW-0472">Membrane</keyword>
<gene>
    <name evidence="2" type="ORF">KTC_15740</name>
</gene>
<reference evidence="2" key="1">
    <citation type="submission" date="2018-12" db="EMBL/GenBank/DDBJ databases">
        <title>Novel natural products biosynthetic potential of the class Ktedonobacteria.</title>
        <authorList>
            <person name="Zheng Y."/>
            <person name="Saitou A."/>
            <person name="Wang C.M."/>
            <person name="Toyoda A."/>
            <person name="Minakuchi Y."/>
            <person name="Sekiguchi Y."/>
            <person name="Ueda K."/>
            <person name="Takano H."/>
            <person name="Sakai Y."/>
            <person name="Yokota A."/>
            <person name="Yabe S."/>
        </authorList>
    </citation>
    <scope>NUCLEOTIDE SEQUENCE</scope>
    <source>
        <strain evidence="2">COM3</strain>
    </source>
</reference>
<proteinExistence type="predicted"/>
<name>A0A455SED5_9CHLR</name>
<feature type="transmembrane region" description="Helical" evidence="1">
    <location>
        <begin position="21"/>
        <end position="42"/>
    </location>
</feature>
<keyword evidence="1" id="KW-0812">Transmembrane</keyword>
<accession>A0A455SED5</accession>
<dbReference type="EMBL" id="AP019376">
    <property type="protein sequence ID" value="BBH86823.1"/>
    <property type="molecule type" value="Genomic_DNA"/>
</dbReference>
<dbReference type="AlphaFoldDB" id="A0A455SED5"/>
<evidence type="ECO:0000313" key="2">
    <source>
        <dbReference type="EMBL" id="BBH86823.1"/>
    </source>
</evidence>
<protein>
    <submittedName>
        <fullName evidence="2">Uncharacterized protein</fullName>
    </submittedName>
</protein>